<dbReference type="Gene3D" id="3.40.50.80">
    <property type="entry name" value="Nucleotide-binding domain of ferredoxin-NADP reductase (FNR) module"/>
    <property type="match status" value="1"/>
</dbReference>
<comment type="caution">
    <text evidence="3">The sequence shown here is derived from an EMBL/GenBank/DDBJ whole genome shotgun (WGS) entry which is preliminary data.</text>
</comment>
<organism evidence="3 4">
    <name type="scientific">Plastoroseomonas hellenica</name>
    <dbReference type="NCBI Taxonomy" id="2687306"/>
    <lineage>
        <taxon>Bacteria</taxon>
        <taxon>Pseudomonadati</taxon>
        <taxon>Pseudomonadota</taxon>
        <taxon>Alphaproteobacteria</taxon>
        <taxon>Acetobacterales</taxon>
        <taxon>Acetobacteraceae</taxon>
        <taxon>Plastoroseomonas</taxon>
    </lineage>
</organism>
<reference evidence="4" key="1">
    <citation type="journal article" date="2021" name="Syst. Appl. Microbiol.">
        <title>Roseomonas hellenica sp. nov., isolated from roots of wild-growing Alkanna tinctoria.</title>
        <authorList>
            <person name="Rat A."/>
            <person name="Naranjo H.D."/>
            <person name="Lebbe L."/>
            <person name="Cnockaert M."/>
            <person name="Krigas N."/>
            <person name="Grigoriadou K."/>
            <person name="Maloupa E."/>
            <person name="Willems A."/>
        </authorList>
    </citation>
    <scope>NUCLEOTIDE SEQUENCE [LARGE SCALE GENOMIC DNA]</scope>
    <source>
        <strain evidence="4">LMG 31523</strain>
    </source>
</reference>
<gene>
    <name evidence="3" type="ORF">GXW71_17710</name>
</gene>
<dbReference type="EMBL" id="JAAGBB010000021">
    <property type="protein sequence ID" value="MBR0666202.1"/>
    <property type="molecule type" value="Genomic_DNA"/>
</dbReference>
<evidence type="ECO:0000259" key="2">
    <source>
        <dbReference type="PROSITE" id="PS51384"/>
    </source>
</evidence>
<dbReference type="Proteomes" id="UP001196870">
    <property type="component" value="Unassembled WGS sequence"/>
</dbReference>
<dbReference type="Pfam" id="PF08021">
    <property type="entry name" value="FAD_binding_9"/>
    <property type="match status" value="1"/>
</dbReference>
<name>A0ABS5F0Y3_9PROT</name>
<protein>
    <submittedName>
        <fullName evidence="3">Siderophore-interacting protein</fullName>
    </submittedName>
</protein>
<dbReference type="InterPro" id="IPR039261">
    <property type="entry name" value="FNR_nucleotide-bd"/>
</dbReference>
<dbReference type="InterPro" id="IPR007037">
    <property type="entry name" value="SIP_rossman_dom"/>
</dbReference>
<dbReference type="InterPro" id="IPR017938">
    <property type="entry name" value="Riboflavin_synthase-like_b-brl"/>
</dbReference>
<proteinExistence type="inferred from homology"/>
<dbReference type="PROSITE" id="PS51384">
    <property type="entry name" value="FAD_FR"/>
    <property type="match status" value="1"/>
</dbReference>
<dbReference type="CDD" id="cd06193">
    <property type="entry name" value="siderophore_interacting"/>
    <property type="match status" value="1"/>
</dbReference>
<dbReference type="PANTHER" id="PTHR30157">
    <property type="entry name" value="FERRIC REDUCTASE, NADPH-DEPENDENT"/>
    <property type="match status" value="1"/>
</dbReference>
<evidence type="ECO:0000256" key="1">
    <source>
        <dbReference type="ARBA" id="ARBA00035644"/>
    </source>
</evidence>
<dbReference type="Pfam" id="PF04954">
    <property type="entry name" value="SIP"/>
    <property type="match status" value="1"/>
</dbReference>
<dbReference type="SUPFAM" id="SSF63380">
    <property type="entry name" value="Riboflavin synthase domain-like"/>
    <property type="match status" value="1"/>
</dbReference>
<keyword evidence="4" id="KW-1185">Reference proteome</keyword>
<dbReference type="InterPro" id="IPR017927">
    <property type="entry name" value="FAD-bd_FR_type"/>
</dbReference>
<accession>A0ABS5F0Y3</accession>
<evidence type="ECO:0000313" key="3">
    <source>
        <dbReference type="EMBL" id="MBR0666202.1"/>
    </source>
</evidence>
<dbReference type="Gene3D" id="2.40.30.10">
    <property type="entry name" value="Translation factors"/>
    <property type="match status" value="1"/>
</dbReference>
<feature type="domain" description="FAD-binding FR-type" evidence="2">
    <location>
        <begin position="5"/>
        <end position="104"/>
    </location>
</feature>
<dbReference type="PANTHER" id="PTHR30157:SF0">
    <property type="entry name" value="NADPH-DEPENDENT FERRIC-CHELATE REDUCTASE"/>
    <property type="match status" value="1"/>
</dbReference>
<dbReference type="InterPro" id="IPR039374">
    <property type="entry name" value="SIP_fam"/>
</dbReference>
<evidence type="ECO:0000313" key="4">
    <source>
        <dbReference type="Proteomes" id="UP001196870"/>
    </source>
</evidence>
<comment type="similarity">
    <text evidence="1">Belongs to the SIP oxidoreductase family.</text>
</comment>
<sequence>MVMRWFFRQASIAKVDALSEGFRLITLAGPGLRDVAWKPGQKIQIDVGAGANRTYTPLSWDAIAGEARILAFAHGDGPGAAWALNARAGDACQFFGPRRSLDLEGVDDDLPVLFGDETSFGLAQALSARLGASGAAVFLFEVSSVEASTQAWRSFGTQRAIFIQRAEADAHLEEVEARMLQILDEWAPTPFVLSGKATSIQRLRRVLGSRGVASSQLRTKVYWAPGKTGLD</sequence>
<dbReference type="InterPro" id="IPR013113">
    <property type="entry name" value="SIP_FAD-bd"/>
</dbReference>